<evidence type="ECO:0000313" key="12">
    <source>
        <dbReference type="Proteomes" id="UP000001876"/>
    </source>
</evidence>
<gene>
    <name evidence="11" type="ORF">MICPUCDRAFT_70181</name>
</gene>
<evidence type="ECO:0000256" key="4">
    <source>
        <dbReference type="ARBA" id="ARBA00022692"/>
    </source>
</evidence>
<evidence type="ECO:0000256" key="8">
    <source>
        <dbReference type="ARBA" id="ARBA00023136"/>
    </source>
</evidence>
<accession>C1N1Y4</accession>
<evidence type="ECO:0000256" key="10">
    <source>
        <dbReference type="SAM" id="SignalP"/>
    </source>
</evidence>
<evidence type="ECO:0000313" key="11">
    <source>
        <dbReference type="EMBL" id="EEH53910.1"/>
    </source>
</evidence>
<dbReference type="OMA" id="AKYWMYM"/>
<evidence type="ECO:0000256" key="1">
    <source>
        <dbReference type="ARBA" id="ARBA00004115"/>
    </source>
</evidence>
<dbReference type="Proteomes" id="UP000001876">
    <property type="component" value="Unassembled WGS sequence"/>
</dbReference>
<comment type="similarity">
    <text evidence="2">Belongs to the EMC10 family.</text>
</comment>
<dbReference type="AlphaFoldDB" id="C1N1Y4"/>
<sequence>MRLPRAPLVAIVLLLLLAVSGASRVHADDFDEDFAPPTRTARANANANAATAPRSRASAGGSNDDDTSGAASVATTKGAGGAGRGVEDITFVLEHALAVRPGDVSDDDFAPCGVFSARAHFERSSSAAAADDDVAVARLTRLQLTRDPVDASFAAAFAKLVEDDLPYRVRVPANVLHPRKGVGVMASIPARCLADAQLQENFALHADELGNVVGVDYATMGGDCAPNGEREITPLGANPVFRTTAAVRHHKTAPRLDPRAGTDVRGHGGPGAKKERDADGNVKKKPPPSPFMAKYWMYVLPAMFLLSNVLNPPPPPKNKAS</sequence>
<dbReference type="OrthoDB" id="532286at2759"/>
<feature type="compositionally biased region" description="Low complexity" evidence="9">
    <location>
        <begin position="68"/>
        <end position="77"/>
    </location>
</feature>
<dbReference type="Pfam" id="PF21203">
    <property type="entry name" value="ECM10"/>
    <property type="match status" value="1"/>
</dbReference>
<feature type="compositionally biased region" description="Basic and acidic residues" evidence="9">
    <location>
        <begin position="254"/>
        <end position="282"/>
    </location>
</feature>
<dbReference type="CDD" id="cd22209">
    <property type="entry name" value="EMC10"/>
    <property type="match status" value="1"/>
</dbReference>
<reference evidence="11 12" key="1">
    <citation type="journal article" date="2009" name="Science">
        <title>Green evolution and dynamic adaptations revealed by genomes of the marine picoeukaryotes Micromonas.</title>
        <authorList>
            <person name="Worden A.Z."/>
            <person name="Lee J.H."/>
            <person name="Mock T."/>
            <person name="Rouze P."/>
            <person name="Simmons M.P."/>
            <person name="Aerts A.L."/>
            <person name="Allen A.E."/>
            <person name="Cuvelier M.L."/>
            <person name="Derelle E."/>
            <person name="Everett M.V."/>
            <person name="Foulon E."/>
            <person name="Grimwood J."/>
            <person name="Gundlach H."/>
            <person name="Henrissat B."/>
            <person name="Napoli C."/>
            <person name="McDonald S.M."/>
            <person name="Parker M.S."/>
            <person name="Rombauts S."/>
            <person name="Salamov A."/>
            <person name="Von Dassow P."/>
            <person name="Badger J.H."/>
            <person name="Coutinho P.M."/>
            <person name="Demir E."/>
            <person name="Dubchak I."/>
            <person name="Gentemann C."/>
            <person name="Eikrem W."/>
            <person name="Gready J.E."/>
            <person name="John U."/>
            <person name="Lanier W."/>
            <person name="Lindquist E.A."/>
            <person name="Lucas S."/>
            <person name="Mayer K.F."/>
            <person name="Moreau H."/>
            <person name="Not F."/>
            <person name="Otillar R."/>
            <person name="Panaud O."/>
            <person name="Pangilinan J."/>
            <person name="Paulsen I."/>
            <person name="Piegu B."/>
            <person name="Poliakov A."/>
            <person name="Robbens S."/>
            <person name="Schmutz J."/>
            <person name="Toulza E."/>
            <person name="Wyss T."/>
            <person name="Zelensky A."/>
            <person name="Zhou K."/>
            <person name="Armbrust E.V."/>
            <person name="Bhattacharya D."/>
            <person name="Goodenough U.W."/>
            <person name="Van de Peer Y."/>
            <person name="Grigoriev I.V."/>
        </authorList>
    </citation>
    <scope>NUCLEOTIDE SEQUENCE [LARGE SCALE GENOMIC DNA]</scope>
    <source>
        <strain evidence="11 12">CCMP1545</strain>
    </source>
</reference>
<keyword evidence="4" id="KW-0812">Transmembrane</keyword>
<keyword evidence="5 10" id="KW-0732">Signal</keyword>
<evidence type="ECO:0000256" key="5">
    <source>
        <dbReference type="ARBA" id="ARBA00022729"/>
    </source>
</evidence>
<evidence type="ECO:0000256" key="6">
    <source>
        <dbReference type="ARBA" id="ARBA00022824"/>
    </source>
</evidence>
<dbReference type="RefSeq" id="XP_003062198.1">
    <property type="nucleotide sequence ID" value="XM_003062152.1"/>
</dbReference>
<dbReference type="eggNOG" id="KOG4827">
    <property type="taxonomic scope" value="Eukaryota"/>
</dbReference>
<feature type="compositionally biased region" description="Low complexity" evidence="9">
    <location>
        <begin position="36"/>
        <end position="59"/>
    </location>
</feature>
<keyword evidence="6" id="KW-0256">Endoplasmic reticulum</keyword>
<organism evidence="12">
    <name type="scientific">Micromonas pusilla (strain CCMP1545)</name>
    <name type="common">Picoplanktonic green alga</name>
    <dbReference type="NCBI Taxonomy" id="564608"/>
    <lineage>
        <taxon>Eukaryota</taxon>
        <taxon>Viridiplantae</taxon>
        <taxon>Chlorophyta</taxon>
        <taxon>Mamiellophyceae</taxon>
        <taxon>Mamiellales</taxon>
        <taxon>Mamiellaceae</taxon>
        <taxon>Micromonas</taxon>
    </lineage>
</organism>
<keyword evidence="12" id="KW-1185">Reference proteome</keyword>
<evidence type="ECO:0000256" key="9">
    <source>
        <dbReference type="SAM" id="MobiDB-lite"/>
    </source>
</evidence>
<dbReference type="EMBL" id="GG663745">
    <property type="protein sequence ID" value="EEH53910.1"/>
    <property type="molecule type" value="Genomic_DNA"/>
</dbReference>
<evidence type="ECO:0000256" key="3">
    <source>
        <dbReference type="ARBA" id="ARBA00020105"/>
    </source>
</evidence>
<dbReference type="KEGG" id="mpp:MICPUCDRAFT_70181"/>
<dbReference type="GeneID" id="9687435"/>
<feature type="region of interest" description="Disordered" evidence="9">
    <location>
        <begin position="248"/>
        <end position="290"/>
    </location>
</feature>
<dbReference type="GO" id="GO:0005789">
    <property type="term" value="C:endoplasmic reticulum membrane"/>
    <property type="evidence" value="ECO:0007669"/>
    <property type="project" value="UniProtKB-SubCell"/>
</dbReference>
<name>C1N1Y4_MICPC</name>
<dbReference type="PANTHER" id="PTHR21397">
    <property type="entry name" value="CHROMATIN COMPLEXES SUBUNIT BAP18-RELATED"/>
    <property type="match status" value="1"/>
</dbReference>
<evidence type="ECO:0000256" key="2">
    <source>
        <dbReference type="ARBA" id="ARBA00007695"/>
    </source>
</evidence>
<feature type="region of interest" description="Disordered" evidence="9">
    <location>
        <begin position="36"/>
        <end position="82"/>
    </location>
</feature>
<keyword evidence="8" id="KW-0472">Membrane</keyword>
<dbReference type="STRING" id="564608.C1N1Y4"/>
<feature type="signal peptide" evidence="10">
    <location>
        <begin position="1"/>
        <end position="22"/>
    </location>
</feature>
<comment type="subcellular location">
    <subcellularLocation>
        <location evidence="1">Endoplasmic reticulum membrane</location>
        <topology evidence="1">Single-pass type I membrane protein</topology>
    </subcellularLocation>
</comment>
<evidence type="ECO:0000256" key="7">
    <source>
        <dbReference type="ARBA" id="ARBA00022989"/>
    </source>
</evidence>
<proteinExistence type="inferred from homology"/>
<dbReference type="PANTHER" id="PTHR21397:SF4">
    <property type="entry name" value="ER MEMBRANE PROTEIN COMPLEX SUBUNIT 10"/>
    <property type="match status" value="1"/>
</dbReference>
<protein>
    <recommendedName>
        <fullName evidence="3">ER membrane protein complex subunit 10</fullName>
    </recommendedName>
</protein>
<keyword evidence="7" id="KW-1133">Transmembrane helix</keyword>
<feature type="chain" id="PRO_5002910588" description="ER membrane protein complex subunit 10" evidence="10">
    <location>
        <begin position="23"/>
        <end position="321"/>
    </location>
</feature>